<dbReference type="SUPFAM" id="SSF64307">
    <property type="entry name" value="SirA-like"/>
    <property type="match status" value="1"/>
</dbReference>
<organism evidence="2 3">
    <name type="scientific">Prevotella heparinolytica</name>
    <dbReference type="NCBI Taxonomy" id="28113"/>
    <lineage>
        <taxon>Bacteria</taxon>
        <taxon>Pseudomonadati</taxon>
        <taxon>Bacteroidota</taxon>
        <taxon>Bacteroidia</taxon>
        <taxon>Bacteroidales</taxon>
        <taxon>Bacteroidaceae</taxon>
        <taxon>Bacteroides</taxon>
    </lineage>
</organism>
<dbReference type="InterPro" id="IPR036868">
    <property type="entry name" value="TusA-like_sf"/>
</dbReference>
<dbReference type="Pfam" id="PF01206">
    <property type="entry name" value="TusA"/>
    <property type="match status" value="1"/>
</dbReference>
<evidence type="ECO:0000313" key="3">
    <source>
        <dbReference type="Proteomes" id="UP000279562"/>
    </source>
</evidence>
<sequence>MKTIDTRGQKHYNPLIPAITAMCSAAEGEKLEIIMDDAAAFNDLKEYLAEQQIGFREIYDGEQMTLQFTKHSD</sequence>
<evidence type="ECO:0000259" key="1">
    <source>
        <dbReference type="Pfam" id="PF01206"/>
    </source>
</evidence>
<reference evidence="2 3" key="1">
    <citation type="submission" date="2018-11" db="EMBL/GenBank/DDBJ databases">
        <title>Genomes From Bacteria Associated with the Canine Oral Cavity: a Test Case for Automated Genome-Based Taxonomic Assignment.</title>
        <authorList>
            <person name="Coil D.A."/>
            <person name="Jospin G."/>
            <person name="Darling A.E."/>
            <person name="Wallis C."/>
            <person name="Davis I.J."/>
            <person name="Harris S."/>
            <person name="Eisen J.A."/>
            <person name="Holcombe L.J."/>
            <person name="O'Flynn C."/>
        </authorList>
    </citation>
    <scope>NUCLEOTIDE SEQUENCE [LARGE SCALE GENOMIC DNA]</scope>
    <source>
        <strain evidence="2 3">OH1047_COT-310</strain>
    </source>
</reference>
<gene>
    <name evidence="2" type="ORF">EII33_02210</name>
</gene>
<keyword evidence="2" id="KW-0808">Transferase</keyword>
<name>A0A3P2ABV7_9BACE</name>
<keyword evidence="3" id="KW-1185">Reference proteome</keyword>
<dbReference type="RefSeq" id="WP_125238341.1">
    <property type="nucleotide sequence ID" value="NZ_RQYF01000005.1"/>
</dbReference>
<dbReference type="Proteomes" id="UP000279562">
    <property type="component" value="Unassembled WGS sequence"/>
</dbReference>
<evidence type="ECO:0000313" key="2">
    <source>
        <dbReference type="EMBL" id="RRD92917.1"/>
    </source>
</evidence>
<dbReference type="AlphaFoldDB" id="A0A3P2ABV7"/>
<dbReference type="EMBL" id="RQYF01000005">
    <property type="protein sequence ID" value="RRD92917.1"/>
    <property type="molecule type" value="Genomic_DNA"/>
</dbReference>
<proteinExistence type="predicted"/>
<dbReference type="GO" id="GO:0016740">
    <property type="term" value="F:transferase activity"/>
    <property type="evidence" value="ECO:0007669"/>
    <property type="project" value="UniProtKB-KW"/>
</dbReference>
<feature type="domain" description="UPF0033" evidence="1">
    <location>
        <begin position="2"/>
        <end position="62"/>
    </location>
</feature>
<accession>A0A3P2ABV7</accession>
<comment type="caution">
    <text evidence="2">The sequence shown here is derived from an EMBL/GenBank/DDBJ whole genome shotgun (WGS) entry which is preliminary data.</text>
</comment>
<dbReference type="InterPro" id="IPR001455">
    <property type="entry name" value="TusA-like"/>
</dbReference>
<dbReference type="Gene3D" id="3.30.110.40">
    <property type="entry name" value="TusA-like domain"/>
    <property type="match status" value="1"/>
</dbReference>
<protein>
    <submittedName>
        <fullName evidence="2">Sulfurtransferase TusA family protein</fullName>
    </submittedName>
</protein>